<evidence type="ECO:0000313" key="14">
    <source>
        <dbReference type="Proteomes" id="UP001174694"/>
    </source>
</evidence>
<dbReference type="Pfam" id="PF00266">
    <property type="entry name" value="Aminotran_5"/>
    <property type="match status" value="1"/>
</dbReference>
<comment type="cofactor">
    <cofactor evidence="1">
        <name>pyridoxal 5'-phosphate</name>
        <dbReference type="ChEBI" id="CHEBI:597326"/>
    </cofactor>
</comment>
<dbReference type="AlphaFoldDB" id="A0AA38VJE8"/>
<dbReference type="GO" id="GO:0006564">
    <property type="term" value="P:L-serine biosynthetic process"/>
    <property type="evidence" value="ECO:0007669"/>
    <property type="project" value="UniProtKB-KW"/>
</dbReference>
<evidence type="ECO:0000256" key="2">
    <source>
        <dbReference type="ARBA" id="ARBA00005099"/>
    </source>
</evidence>
<dbReference type="InterPro" id="IPR015422">
    <property type="entry name" value="PyrdxlP-dep_Trfase_small"/>
</dbReference>
<comment type="similarity">
    <text evidence="3">Belongs to the class-V pyridoxal-phosphate-dependent aminotransferase family. SerC subfamily.</text>
</comment>
<evidence type="ECO:0000313" key="13">
    <source>
        <dbReference type="EMBL" id="KAJ9131089.1"/>
    </source>
</evidence>
<dbReference type="FunFam" id="3.40.640.10:FF:000082">
    <property type="entry name" value="Phosphoserine aminotransferase"/>
    <property type="match status" value="1"/>
</dbReference>
<gene>
    <name evidence="13" type="ORF">NKR23_g11865</name>
</gene>
<feature type="domain" description="Aminotransferase class V" evidence="12">
    <location>
        <begin position="117"/>
        <end position="407"/>
    </location>
</feature>
<keyword evidence="6" id="KW-0028">Amino-acid biosynthesis</keyword>
<dbReference type="FunFam" id="3.90.1150.10:FF:000006">
    <property type="entry name" value="Phosphoserine aminotransferase"/>
    <property type="match status" value="1"/>
</dbReference>
<dbReference type="PANTHER" id="PTHR43247:SF1">
    <property type="entry name" value="PHOSPHOSERINE AMINOTRANSFERASE"/>
    <property type="match status" value="1"/>
</dbReference>
<comment type="catalytic activity">
    <reaction evidence="11">
        <text>O-phospho-L-serine + 2-oxoglutarate = 3-phosphooxypyruvate + L-glutamate</text>
        <dbReference type="Rhea" id="RHEA:14329"/>
        <dbReference type="ChEBI" id="CHEBI:16810"/>
        <dbReference type="ChEBI" id="CHEBI:18110"/>
        <dbReference type="ChEBI" id="CHEBI:29985"/>
        <dbReference type="ChEBI" id="CHEBI:57524"/>
        <dbReference type="EC" id="2.6.1.52"/>
    </reaction>
</comment>
<organism evidence="13 14">
    <name type="scientific">Pleurostoma richardsiae</name>
    <dbReference type="NCBI Taxonomy" id="41990"/>
    <lineage>
        <taxon>Eukaryota</taxon>
        <taxon>Fungi</taxon>
        <taxon>Dikarya</taxon>
        <taxon>Ascomycota</taxon>
        <taxon>Pezizomycotina</taxon>
        <taxon>Sordariomycetes</taxon>
        <taxon>Sordariomycetidae</taxon>
        <taxon>Calosphaeriales</taxon>
        <taxon>Pleurostomataceae</taxon>
        <taxon>Pleurostoma</taxon>
    </lineage>
</organism>
<dbReference type="GO" id="GO:0030170">
    <property type="term" value="F:pyridoxal phosphate binding"/>
    <property type="evidence" value="ECO:0007669"/>
    <property type="project" value="TreeGrafter"/>
</dbReference>
<accession>A0AA38VJE8</accession>
<evidence type="ECO:0000256" key="7">
    <source>
        <dbReference type="ARBA" id="ARBA00022679"/>
    </source>
</evidence>
<reference evidence="13" key="1">
    <citation type="submission" date="2022-07" db="EMBL/GenBank/DDBJ databases">
        <title>Fungi with potential for degradation of polypropylene.</title>
        <authorList>
            <person name="Gostincar C."/>
        </authorList>
    </citation>
    <scope>NUCLEOTIDE SEQUENCE</scope>
    <source>
        <strain evidence="13">EXF-13308</strain>
    </source>
</reference>
<keyword evidence="5 13" id="KW-0032">Aminotransferase</keyword>
<proteinExistence type="inferred from homology"/>
<dbReference type="InterPro" id="IPR015424">
    <property type="entry name" value="PyrdxlP-dep_Trfase"/>
</dbReference>
<sequence length="429" mass="45922">MPARSDITYFGAGPALLATDVLERAAQALVDYDHTGLGVAEHSHRSQIAADILAAAKADLATYLDVPAADYDVLFMQGGGTGEFSATVYNMVGAWVARQKAAILAASGVAEADADGAMLARELQKAVDERLKVDYVVTGSWSLKAYQEAQRLLGPERVNLVADAREANGGKFGKIPDESTWKLSEDAAMVYLCENETVDGVEFPGFPTVLAPKADGSGPIVVADMSSNILSRRVPVKNYSAFFFGAQKNLGSTGITVVVIKKSFLPPTTIQPSPALMRKLGLPIPPIIFSYETIAKNNSLYNTLSIFDVYIAGQVLKKLLATFPDKVDGQEALANKKAQIIYAALEAHPDVYRIVPDKTVRSRMNICFRVTKGGNVDEAEKAFLKQATDQGLTGLKGHRSVGGIRASNYNSIPLEGAEKLAAFINSFAA</sequence>
<evidence type="ECO:0000256" key="5">
    <source>
        <dbReference type="ARBA" id="ARBA00022576"/>
    </source>
</evidence>
<keyword evidence="8" id="KW-0663">Pyridoxal phosphate</keyword>
<comment type="caution">
    <text evidence="13">The sequence shown here is derived from an EMBL/GenBank/DDBJ whole genome shotgun (WGS) entry which is preliminary data.</text>
</comment>
<dbReference type="InterPro" id="IPR022278">
    <property type="entry name" value="Pser_aminoTfrase"/>
</dbReference>
<evidence type="ECO:0000256" key="8">
    <source>
        <dbReference type="ARBA" id="ARBA00022898"/>
    </source>
</evidence>
<keyword evidence="14" id="KW-1185">Reference proteome</keyword>
<dbReference type="Gene3D" id="3.90.1150.10">
    <property type="entry name" value="Aspartate Aminotransferase, domain 1"/>
    <property type="match status" value="1"/>
</dbReference>
<dbReference type="EMBL" id="JANBVO010000072">
    <property type="protein sequence ID" value="KAJ9131089.1"/>
    <property type="molecule type" value="Genomic_DNA"/>
</dbReference>
<dbReference type="InterPro" id="IPR000192">
    <property type="entry name" value="Aminotrans_V_dom"/>
</dbReference>
<dbReference type="EC" id="2.6.1.52" evidence="4"/>
<dbReference type="GO" id="GO:0005737">
    <property type="term" value="C:cytoplasm"/>
    <property type="evidence" value="ECO:0007669"/>
    <property type="project" value="TreeGrafter"/>
</dbReference>
<evidence type="ECO:0000256" key="3">
    <source>
        <dbReference type="ARBA" id="ARBA00006904"/>
    </source>
</evidence>
<dbReference type="Gene3D" id="3.40.640.10">
    <property type="entry name" value="Type I PLP-dependent aspartate aminotransferase-like (Major domain)"/>
    <property type="match status" value="1"/>
</dbReference>
<dbReference type="PANTHER" id="PTHR43247">
    <property type="entry name" value="PHOSPHOSERINE AMINOTRANSFERASE"/>
    <property type="match status" value="1"/>
</dbReference>
<evidence type="ECO:0000259" key="12">
    <source>
        <dbReference type="Pfam" id="PF00266"/>
    </source>
</evidence>
<dbReference type="Proteomes" id="UP001174694">
    <property type="component" value="Unassembled WGS sequence"/>
</dbReference>
<evidence type="ECO:0000256" key="11">
    <source>
        <dbReference type="ARBA" id="ARBA00049007"/>
    </source>
</evidence>
<name>A0AA38VJE8_9PEZI</name>
<evidence type="ECO:0000256" key="10">
    <source>
        <dbReference type="ARBA" id="ARBA00047630"/>
    </source>
</evidence>
<comment type="catalytic activity">
    <reaction evidence="10">
        <text>4-(phosphooxy)-L-threonine + 2-oxoglutarate = (R)-3-hydroxy-2-oxo-4-phosphooxybutanoate + L-glutamate</text>
        <dbReference type="Rhea" id="RHEA:16573"/>
        <dbReference type="ChEBI" id="CHEBI:16810"/>
        <dbReference type="ChEBI" id="CHEBI:29985"/>
        <dbReference type="ChEBI" id="CHEBI:58452"/>
        <dbReference type="ChEBI" id="CHEBI:58538"/>
        <dbReference type="EC" id="2.6.1.52"/>
    </reaction>
</comment>
<keyword evidence="7" id="KW-0808">Transferase</keyword>
<evidence type="ECO:0000256" key="6">
    <source>
        <dbReference type="ARBA" id="ARBA00022605"/>
    </source>
</evidence>
<evidence type="ECO:0000256" key="9">
    <source>
        <dbReference type="ARBA" id="ARBA00023299"/>
    </source>
</evidence>
<evidence type="ECO:0000256" key="1">
    <source>
        <dbReference type="ARBA" id="ARBA00001933"/>
    </source>
</evidence>
<dbReference type="GO" id="GO:0004648">
    <property type="term" value="F:O-phospho-L-serine:2-oxoglutarate aminotransferase activity"/>
    <property type="evidence" value="ECO:0007669"/>
    <property type="project" value="UniProtKB-EC"/>
</dbReference>
<evidence type="ECO:0000256" key="4">
    <source>
        <dbReference type="ARBA" id="ARBA00013030"/>
    </source>
</evidence>
<dbReference type="SUPFAM" id="SSF53383">
    <property type="entry name" value="PLP-dependent transferases"/>
    <property type="match status" value="1"/>
</dbReference>
<dbReference type="NCBIfam" id="NF003764">
    <property type="entry name" value="PRK05355.1"/>
    <property type="match status" value="1"/>
</dbReference>
<comment type="pathway">
    <text evidence="2">Amino-acid biosynthesis; L-serine biosynthesis; L-serine from 3-phospho-D-glycerate: step 2/3.</text>
</comment>
<keyword evidence="9" id="KW-0718">Serine biosynthesis</keyword>
<dbReference type="InterPro" id="IPR015421">
    <property type="entry name" value="PyrdxlP-dep_Trfase_major"/>
</dbReference>
<protein>
    <recommendedName>
        <fullName evidence="4">phosphoserine transaminase</fullName>
        <ecNumber evidence="4">2.6.1.52</ecNumber>
    </recommendedName>
</protein>
<dbReference type="HAMAP" id="MF_00160">
    <property type="entry name" value="SerC_aminotrans_5"/>
    <property type="match status" value="1"/>
</dbReference>